<feature type="transmembrane region" description="Helical" evidence="1">
    <location>
        <begin position="115"/>
        <end position="142"/>
    </location>
</feature>
<keyword evidence="1" id="KW-1133">Transmembrane helix</keyword>
<evidence type="ECO:0000313" key="2">
    <source>
        <dbReference type="EMBL" id="CAB4847483.1"/>
    </source>
</evidence>
<dbReference type="Pfam" id="PF10825">
    <property type="entry name" value="DUF2752"/>
    <property type="match status" value="1"/>
</dbReference>
<feature type="transmembrane region" description="Helical" evidence="1">
    <location>
        <begin position="9"/>
        <end position="27"/>
    </location>
</feature>
<proteinExistence type="predicted"/>
<dbReference type="EMBL" id="CAFBND010000006">
    <property type="protein sequence ID" value="CAB4928006.1"/>
    <property type="molecule type" value="Genomic_DNA"/>
</dbReference>
<organism evidence="3">
    <name type="scientific">freshwater metagenome</name>
    <dbReference type="NCBI Taxonomy" id="449393"/>
    <lineage>
        <taxon>unclassified sequences</taxon>
        <taxon>metagenomes</taxon>
        <taxon>ecological metagenomes</taxon>
    </lineage>
</organism>
<sequence length="147" mass="15383">MNPRARRMVAPWGIGLAAMSAVGYLAAVDPNEPGHYPLCPTKALTGLDCPGCGGLRAVHSLTHLDAVGGLGHNALVVLVVIPLAVFMWVRWSRAAWRGGAHGVELRAPWQAMGPALTWSLVGVILAFTVARNIGAVPVFAWLGSTAS</sequence>
<reference evidence="3" key="1">
    <citation type="submission" date="2020-05" db="EMBL/GenBank/DDBJ databases">
        <authorList>
            <person name="Chiriac C."/>
            <person name="Salcher M."/>
            <person name="Ghai R."/>
            <person name="Kavagutti S V."/>
        </authorList>
    </citation>
    <scope>NUCLEOTIDE SEQUENCE</scope>
</reference>
<evidence type="ECO:0000256" key="1">
    <source>
        <dbReference type="SAM" id="Phobius"/>
    </source>
</evidence>
<dbReference type="EMBL" id="CAFBIZ010000036">
    <property type="protein sequence ID" value="CAB4847483.1"/>
    <property type="molecule type" value="Genomic_DNA"/>
</dbReference>
<name>A0A6J7IBX5_9ZZZZ</name>
<dbReference type="InterPro" id="IPR021215">
    <property type="entry name" value="DUF2752"/>
</dbReference>
<evidence type="ECO:0000313" key="3">
    <source>
        <dbReference type="EMBL" id="CAB4928006.1"/>
    </source>
</evidence>
<keyword evidence="1" id="KW-0812">Transmembrane</keyword>
<gene>
    <name evidence="2" type="ORF">UFOPK3268_00431</name>
    <name evidence="3" type="ORF">UFOPK3752_00250</name>
    <name evidence="4" type="ORF">UFOPK4150_00758</name>
</gene>
<dbReference type="EMBL" id="CAFBPU010000012">
    <property type="protein sequence ID" value="CAB5028800.1"/>
    <property type="molecule type" value="Genomic_DNA"/>
</dbReference>
<evidence type="ECO:0000313" key="4">
    <source>
        <dbReference type="EMBL" id="CAB5028800.1"/>
    </source>
</evidence>
<accession>A0A6J7IBX5</accession>
<dbReference type="AlphaFoldDB" id="A0A6J7IBX5"/>
<feature type="transmembrane region" description="Helical" evidence="1">
    <location>
        <begin position="70"/>
        <end position="89"/>
    </location>
</feature>
<protein>
    <submittedName>
        <fullName evidence="3">Unannotated protein</fullName>
    </submittedName>
</protein>
<keyword evidence="1" id="KW-0472">Membrane</keyword>